<dbReference type="Proteomes" id="UP000001497">
    <property type="component" value="Chromosome"/>
</dbReference>
<sequence length="296" mass="34642">MDMSCAVQTNDSPRFKLEENEKIYALFDAFIKKTLVEDRAIDFSAPAILNEDGTIEFYESDYRFSDLIRGVGHNNTKACFEQLIAKRVTKEYKLLATSEPFVEKLLLLSAHFYWLWSLGISFCETSCGEYGKALSINEGWADYIDDYYVGQGLWSTSTTRPARKKELMLIYSIFEQFITWPKKPTFKNLFELKQALVHFVFKTKLDSNAPIRNGLLHFCNPDRYIDFYRYESKVQYVENNSNLLRDYKVSDYAQMLTQDGLYFSTRIGKVEDHLVYKANRTEEKICYIYDKLTQVG</sequence>
<organism evidence="1 2">
    <name type="scientific">Fibrobacter succinogenes (strain ATCC 19169 / S85)</name>
    <dbReference type="NCBI Taxonomy" id="59374"/>
    <lineage>
        <taxon>Bacteria</taxon>
        <taxon>Pseudomonadati</taxon>
        <taxon>Fibrobacterota</taxon>
        <taxon>Fibrobacteria</taxon>
        <taxon>Fibrobacterales</taxon>
        <taxon>Fibrobacteraceae</taxon>
        <taxon>Fibrobacter</taxon>
    </lineage>
</organism>
<reference evidence="1" key="1">
    <citation type="submission" date="2009-10" db="EMBL/GenBank/DDBJ databases">
        <title>Complete sequence of Fibrobacter succinogenes subsp. succinogenes S85.</title>
        <authorList>
            <consortium name="US DOE Joint Genome Institute"/>
            <person name="Lucas S."/>
            <person name="Copeland A."/>
            <person name="Lapidus A."/>
            <person name="Glavina del Rio T."/>
            <person name="Tice H."/>
            <person name="Bruce D."/>
            <person name="Goodwin L."/>
            <person name="Pitluck S."/>
            <person name="Chertkov O."/>
            <person name="Detter J.C."/>
            <person name="Han C."/>
            <person name="Tapia R."/>
            <person name="Larimer F."/>
            <person name="Land M."/>
            <person name="Hauser L."/>
            <person name="Kyrpides N."/>
            <person name="Mikhailova N."/>
            <person name="Weimer P.J."/>
            <person name="Stevenson D.M."/>
            <person name="Boyum J."/>
            <person name="Brumm P.I."/>
            <person name="Mead D."/>
        </authorList>
    </citation>
    <scope>NUCLEOTIDE SEQUENCE [LARGE SCALE GENOMIC DNA]</scope>
    <source>
        <strain evidence="1">S85</strain>
    </source>
</reference>
<evidence type="ECO:0008006" key="3">
    <source>
        <dbReference type="Google" id="ProtNLM"/>
    </source>
</evidence>
<gene>
    <name evidence="1" type="ordered locus">Fisuc_2518</name>
</gene>
<name>A0ABM5LK97_FIBSS</name>
<evidence type="ECO:0000313" key="2">
    <source>
        <dbReference type="Proteomes" id="UP000001497"/>
    </source>
</evidence>
<protein>
    <recommendedName>
        <fullName evidence="3">Inner membrane protein</fullName>
    </recommendedName>
</protein>
<accession>A0ABM5LK97</accession>
<dbReference type="RefSeq" id="WP_015732326.1">
    <property type="nucleotide sequence ID" value="NC_013410.1"/>
</dbReference>
<dbReference type="EMBL" id="CP001792">
    <property type="protein sequence ID" value="ACX76104.1"/>
    <property type="molecule type" value="Genomic_DNA"/>
</dbReference>
<evidence type="ECO:0000313" key="1">
    <source>
        <dbReference type="EMBL" id="ACX76104.1"/>
    </source>
</evidence>
<proteinExistence type="predicted"/>
<keyword evidence="2" id="KW-1185">Reference proteome</keyword>